<proteinExistence type="predicted"/>
<organism evidence="2 3">
    <name type="scientific">Parathermosynechococcus lividus PCC 6715</name>
    <dbReference type="NCBI Taxonomy" id="1917166"/>
    <lineage>
        <taxon>Bacteria</taxon>
        <taxon>Bacillati</taxon>
        <taxon>Cyanobacteriota</taxon>
        <taxon>Cyanophyceae</taxon>
        <taxon>Acaryochloridales</taxon>
        <taxon>Thermosynechococcaceae</taxon>
        <taxon>Parathermosynechococcus</taxon>
    </lineage>
</organism>
<evidence type="ECO:0000313" key="2">
    <source>
        <dbReference type="EMBL" id="ATS19643.1"/>
    </source>
</evidence>
<keyword evidence="1" id="KW-1133">Transmembrane helix</keyword>
<accession>A0A2D2Q568</accession>
<keyword evidence="1" id="KW-0472">Membrane</keyword>
<dbReference type="RefSeq" id="WP_099799952.1">
    <property type="nucleotide sequence ID" value="NZ_CP018092.1"/>
</dbReference>
<keyword evidence="1" id="KW-0812">Transmembrane</keyword>
<reference evidence="2 3" key="1">
    <citation type="submission" date="2016-11" db="EMBL/GenBank/DDBJ databases">
        <title>Complete genome sequence of thermophilic cyanobacteria strain Synechococcus sp. PCC6715.</title>
        <authorList>
            <person name="Tang J."/>
            <person name="Daroch M."/>
            <person name="Liang Y."/>
            <person name="Jiang D."/>
            <person name="Shah M."/>
        </authorList>
    </citation>
    <scope>NUCLEOTIDE SEQUENCE [LARGE SCALE GENOMIC DNA]</scope>
    <source>
        <strain evidence="2 3">PCC 6715</strain>
    </source>
</reference>
<evidence type="ECO:0008006" key="4">
    <source>
        <dbReference type="Google" id="ProtNLM"/>
    </source>
</evidence>
<dbReference type="KEGG" id="slw:BRW62_11755"/>
<evidence type="ECO:0000256" key="1">
    <source>
        <dbReference type="SAM" id="Phobius"/>
    </source>
</evidence>
<dbReference type="Proteomes" id="UP000231057">
    <property type="component" value="Chromosome"/>
</dbReference>
<dbReference type="EMBL" id="CP018092">
    <property type="protein sequence ID" value="ATS19643.1"/>
    <property type="molecule type" value="Genomic_DNA"/>
</dbReference>
<reference evidence="3" key="2">
    <citation type="journal article" date="2022" name="Front. Microbiol.">
        <title>Comparative Genomic Analysis Revealed Distinct Molecular Components and Organization of CO2-Concentrating Mechanism in Thermophilic Cyanobacteria.</title>
        <authorList>
            <person name="Tang J."/>
            <person name="Zhou H."/>
            <person name="Yao D."/>
            <person name="Riaz S."/>
            <person name="You D."/>
            <person name="Klepacz-Smolka A."/>
            <person name="Daroch M."/>
        </authorList>
    </citation>
    <scope>NUCLEOTIDE SEQUENCE [LARGE SCALE GENOMIC DNA]</scope>
    <source>
        <strain evidence="3">PCC 6715</strain>
    </source>
</reference>
<sequence length="92" mass="9913">MDNRGDRFGWGFLAGALFGGIAGSLISLLLKEKLTEISTTNAVPLKGAKAGDLNSSDETLMESMRLELEAKIAQINEAVDDLQSRLSTDDNR</sequence>
<keyword evidence="3" id="KW-1185">Reference proteome</keyword>
<dbReference type="AlphaFoldDB" id="A0A2D2Q568"/>
<protein>
    <recommendedName>
        <fullName evidence="4">Gas vesicle protein</fullName>
    </recommendedName>
</protein>
<evidence type="ECO:0000313" key="3">
    <source>
        <dbReference type="Proteomes" id="UP000231057"/>
    </source>
</evidence>
<gene>
    <name evidence="2" type="ORF">BRW62_11755</name>
</gene>
<feature type="transmembrane region" description="Helical" evidence="1">
    <location>
        <begin position="12"/>
        <end position="30"/>
    </location>
</feature>
<dbReference type="OrthoDB" id="516634at2"/>
<name>A0A2D2Q568_PARLV</name>